<sequence length="80" mass="9397">MMPYGHVVVALSVVLRIKRTLDGAEIDEIIRGLEAEKALAVERRRRAEWKRCEWAADWFRAQCDHIDVVRMTRFAFNPAR</sequence>
<protein>
    <submittedName>
        <fullName evidence="1">Uncharacterized protein</fullName>
    </submittedName>
</protein>
<reference evidence="1 2" key="1">
    <citation type="submission" date="2018-06" db="EMBL/GenBank/DDBJ databases">
        <title>Comparative genomics of Bradyrhizobium nodulating Arachidis hypogaea.</title>
        <authorList>
            <person name="Li Y."/>
        </authorList>
    </citation>
    <scope>NUCLEOTIDE SEQUENCE [LARGE SCALE GENOMIC DNA]</scope>
    <source>
        <strain evidence="1 2">CCBAU 051107</strain>
    </source>
</reference>
<evidence type="ECO:0000313" key="2">
    <source>
        <dbReference type="Proteomes" id="UP000594015"/>
    </source>
</evidence>
<proteinExistence type="predicted"/>
<gene>
    <name evidence="1" type="ORF">WN72_35765</name>
</gene>
<name>A0AAE7NY65_9BRAD</name>
<organism evidence="1 2">
    <name type="scientific">Bradyrhizobium arachidis</name>
    <dbReference type="NCBI Taxonomy" id="858423"/>
    <lineage>
        <taxon>Bacteria</taxon>
        <taxon>Pseudomonadati</taxon>
        <taxon>Pseudomonadota</taxon>
        <taxon>Alphaproteobacteria</taxon>
        <taxon>Hyphomicrobiales</taxon>
        <taxon>Nitrobacteraceae</taxon>
        <taxon>Bradyrhizobium</taxon>
    </lineage>
</organism>
<dbReference type="EMBL" id="CP030050">
    <property type="protein sequence ID" value="QOZ71074.1"/>
    <property type="molecule type" value="Genomic_DNA"/>
</dbReference>
<accession>A0AAE7NY65</accession>
<dbReference type="AlphaFoldDB" id="A0AAE7NY65"/>
<evidence type="ECO:0000313" key="1">
    <source>
        <dbReference type="EMBL" id="QOZ71074.1"/>
    </source>
</evidence>
<dbReference type="RefSeq" id="WP_092221082.1">
    <property type="nucleotide sequence ID" value="NZ_CP030050.1"/>
</dbReference>
<dbReference type="Proteomes" id="UP000594015">
    <property type="component" value="Chromosome"/>
</dbReference>
<dbReference type="KEGG" id="barh:WN72_35765"/>